<evidence type="ECO:0000313" key="1">
    <source>
        <dbReference type="EMBL" id="KAL1379197.1"/>
    </source>
</evidence>
<keyword evidence="2" id="KW-1185">Reference proteome</keyword>
<dbReference type="AlphaFoldDB" id="A0ABD1CRZ2"/>
<evidence type="ECO:0000313" key="2">
    <source>
        <dbReference type="Proteomes" id="UP001562425"/>
    </source>
</evidence>
<organism evidence="1 2">
    <name type="scientific">Culex pipiens pipiens</name>
    <name type="common">Northern house mosquito</name>
    <dbReference type="NCBI Taxonomy" id="38569"/>
    <lineage>
        <taxon>Eukaryota</taxon>
        <taxon>Metazoa</taxon>
        <taxon>Ecdysozoa</taxon>
        <taxon>Arthropoda</taxon>
        <taxon>Hexapoda</taxon>
        <taxon>Insecta</taxon>
        <taxon>Pterygota</taxon>
        <taxon>Neoptera</taxon>
        <taxon>Endopterygota</taxon>
        <taxon>Diptera</taxon>
        <taxon>Nematocera</taxon>
        <taxon>Culicoidea</taxon>
        <taxon>Culicidae</taxon>
        <taxon>Culicinae</taxon>
        <taxon>Culicini</taxon>
        <taxon>Culex</taxon>
        <taxon>Culex</taxon>
    </lineage>
</organism>
<dbReference type="EMBL" id="JBEHCU010009815">
    <property type="protein sequence ID" value="KAL1379197.1"/>
    <property type="molecule type" value="Genomic_DNA"/>
</dbReference>
<gene>
    <name evidence="1" type="ORF">pipiens_015072</name>
</gene>
<name>A0ABD1CRZ2_CULPP</name>
<sequence>MRASDCKRPNHSKLTISKSNLHFFNPTMKTLILIATLALIAPTLLAGPISVSDNNVGDIVTVGVNVQANVTTDIRSNIVNILVALLTHVGELEVQAPAQEIAEPKFNLLEAIEHVKTLTAEPGLTKEQKGQIWQEQVEAMVQQVMGRKE</sequence>
<dbReference type="Proteomes" id="UP001562425">
    <property type="component" value="Unassembled WGS sequence"/>
</dbReference>
<reference evidence="1 2" key="1">
    <citation type="submission" date="2024-05" db="EMBL/GenBank/DDBJ databases">
        <title>Culex pipiens pipiens assembly and annotation.</title>
        <authorList>
            <person name="Alout H."/>
            <person name="Durand T."/>
        </authorList>
    </citation>
    <scope>NUCLEOTIDE SEQUENCE [LARGE SCALE GENOMIC DNA]</scope>
    <source>
        <strain evidence="1">HA-2024</strain>
        <tissue evidence="1">Whole body</tissue>
    </source>
</reference>
<proteinExistence type="predicted"/>
<protein>
    <submittedName>
        <fullName evidence="1">Uncharacterized protein</fullName>
    </submittedName>
</protein>
<comment type="caution">
    <text evidence="1">The sequence shown here is derived from an EMBL/GenBank/DDBJ whole genome shotgun (WGS) entry which is preliminary data.</text>
</comment>
<accession>A0ABD1CRZ2</accession>